<evidence type="ECO:0000313" key="1">
    <source>
        <dbReference type="EMBL" id="KAG9222295.1"/>
    </source>
</evidence>
<proteinExistence type="predicted"/>
<evidence type="ECO:0000313" key="2">
    <source>
        <dbReference type="Proteomes" id="UP000824881"/>
    </source>
</evidence>
<gene>
    <name evidence="1" type="ORF">CCMSSC00406_0006592</name>
</gene>
<sequence length="518" mass="57823">MGNIFSLSTTPSDLLSLIQGCGSSALDVYLTFTNKVALLAASQPRPPSTGRLLNNDSMAVSSVGKELTPGDARYTTIHDGVSHHPLGAGSYIFKTDYAKALLTYLNLYPKTEDTTDQRPFNRPRPRRLIVHIGAQPNNSPHAGTIITFALGFIIAHKLQRRYCDMGGDTGKLPPLTVSVSLDLVDTAPDSKKTIEKDGIAYQRSHRNTNAMSEFLPDYSELLERLSTFTNNEVQYTCTRQADLLKSKHIPKVLDVILADHVRIGRELGPESDRIALRAACPVEGCGIAEKHGKLNRYHYVDGIPTVTFNCLHHGPHTSSLVPADIEKFELNTPLRNLVRGVANMLDTIETQGDVDGEERYHLRVTGGDYAGTYQEQLFYRQINCLMKAVLPQCSQLPLPVICYAPLLTDWSGAKLSKSLYVKEGAYAYLEEQNKDYLLGYSRMKEMGKDPEVIFREVESWVDDPRRLFRNYSVEYFTRLFEQADEPDVHSQPVPVAASCGATTLLPPKYRQFEAMSLM</sequence>
<dbReference type="Proteomes" id="UP000824881">
    <property type="component" value="Unassembled WGS sequence"/>
</dbReference>
<protein>
    <submittedName>
        <fullName evidence="1">Uncharacterized protein</fullName>
    </submittedName>
</protein>
<dbReference type="EMBL" id="WQMT02000005">
    <property type="protein sequence ID" value="KAG9222295.1"/>
    <property type="molecule type" value="Genomic_DNA"/>
</dbReference>
<organism evidence="1 2">
    <name type="scientific">Pleurotus cornucopiae</name>
    <name type="common">Cornucopia mushroom</name>
    <dbReference type="NCBI Taxonomy" id="5321"/>
    <lineage>
        <taxon>Eukaryota</taxon>
        <taxon>Fungi</taxon>
        <taxon>Dikarya</taxon>
        <taxon>Basidiomycota</taxon>
        <taxon>Agaricomycotina</taxon>
        <taxon>Agaricomycetes</taxon>
        <taxon>Agaricomycetidae</taxon>
        <taxon>Agaricales</taxon>
        <taxon>Pleurotineae</taxon>
        <taxon>Pleurotaceae</taxon>
        <taxon>Pleurotus</taxon>
    </lineage>
</organism>
<reference evidence="1 2" key="1">
    <citation type="journal article" date="2021" name="Appl. Environ. Microbiol.">
        <title>Genetic linkage and physical mapping for an oyster mushroom Pleurotus cornucopiae and QTL analysis for the trait cap color.</title>
        <authorList>
            <person name="Zhang Y."/>
            <person name="Gao W."/>
            <person name="Sonnenberg A."/>
            <person name="Chen Q."/>
            <person name="Zhang J."/>
            <person name="Huang C."/>
        </authorList>
    </citation>
    <scope>NUCLEOTIDE SEQUENCE [LARGE SCALE GENOMIC DNA]</scope>
    <source>
        <strain evidence="1">CCMSSC00406</strain>
    </source>
</reference>
<keyword evidence="2" id="KW-1185">Reference proteome</keyword>
<comment type="caution">
    <text evidence="1">The sequence shown here is derived from an EMBL/GenBank/DDBJ whole genome shotgun (WGS) entry which is preliminary data.</text>
</comment>
<accession>A0ACB7IWC8</accession>
<name>A0ACB7IWC8_PLECO</name>